<evidence type="ECO:0000259" key="6">
    <source>
        <dbReference type="Pfam" id="PF00892"/>
    </source>
</evidence>
<dbReference type="InterPro" id="IPR037185">
    <property type="entry name" value="EmrE-like"/>
</dbReference>
<dbReference type="Pfam" id="PF00892">
    <property type="entry name" value="EamA"/>
    <property type="match status" value="2"/>
</dbReference>
<keyword evidence="2 5" id="KW-0812">Transmembrane</keyword>
<dbReference type="PANTHER" id="PTHR32322">
    <property type="entry name" value="INNER MEMBRANE TRANSPORTER"/>
    <property type="match status" value="1"/>
</dbReference>
<evidence type="ECO:0000313" key="7">
    <source>
        <dbReference type="EMBL" id="MCA9756265.1"/>
    </source>
</evidence>
<dbReference type="Proteomes" id="UP000739538">
    <property type="component" value="Unassembled WGS sequence"/>
</dbReference>
<comment type="subcellular location">
    <subcellularLocation>
        <location evidence="1">Membrane</location>
        <topology evidence="1">Multi-pass membrane protein</topology>
    </subcellularLocation>
</comment>
<proteinExistence type="predicted"/>
<feature type="transmembrane region" description="Helical" evidence="5">
    <location>
        <begin position="78"/>
        <end position="100"/>
    </location>
</feature>
<feature type="transmembrane region" description="Helical" evidence="5">
    <location>
        <begin position="281"/>
        <end position="302"/>
    </location>
</feature>
<evidence type="ECO:0000256" key="2">
    <source>
        <dbReference type="ARBA" id="ARBA00022692"/>
    </source>
</evidence>
<feature type="transmembrane region" description="Helical" evidence="5">
    <location>
        <begin position="134"/>
        <end position="153"/>
    </location>
</feature>
<dbReference type="EMBL" id="JAGQHS010000047">
    <property type="protein sequence ID" value="MCA9756265.1"/>
    <property type="molecule type" value="Genomic_DNA"/>
</dbReference>
<feature type="domain" description="EamA" evidence="6">
    <location>
        <begin position="22"/>
        <end position="151"/>
    </location>
</feature>
<evidence type="ECO:0000256" key="3">
    <source>
        <dbReference type="ARBA" id="ARBA00022989"/>
    </source>
</evidence>
<feature type="transmembrane region" description="Helical" evidence="5">
    <location>
        <begin position="224"/>
        <end position="246"/>
    </location>
</feature>
<reference evidence="7" key="2">
    <citation type="journal article" date="2021" name="Microbiome">
        <title>Successional dynamics and alternative stable states in a saline activated sludge microbial community over 9 years.</title>
        <authorList>
            <person name="Wang Y."/>
            <person name="Ye J."/>
            <person name="Ju F."/>
            <person name="Liu L."/>
            <person name="Boyd J.A."/>
            <person name="Deng Y."/>
            <person name="Parks D.H."/>
            <person name="Jiang X."/>
            <person name="Yin X."/>
            <person name="Woodcroft B.J."/>
            <person name="Tyson G.W."/>
            <person name="Hugenholtz P."/>
            <person name="Polz M.F."/>
            <person name="Zhang T."/>
        </authorList>
    </citation>
    <scope>NUCLEOTIDE SEQUENCE</scope>
    <source>
        <strain evidence="7">HKST-UBA02</strain>
    </source>
</reference>
<feature type="transmembrane region" description="Helical" evidence="5">
    <location>
        <begin position="190"/>
        <end position="212"/>
    </location>
</feature>
<protein>
    <submittedName>
        <fullName evidence="7">DMT family transporter</fullName>
    </submittedName>
</protein>
<accession>A0A956NBN3</accession>
<sequence>MSALIESTQTESSDSEQGRNVLAWLLLSAIWGASFLFIRVAVTEVGPFPLMAARVLIASVAIHAVVRARGLHAPIRPYARRLLLLGLVHAAAPYALIAAAEVKLEASTACVLISVQPLWTAGLAVALGKERAHWTLPFGLLLGIAGVAVLVGWRPDATAPASAWSVVAMLLAAGLYAGGSLYAKYRMADVPVLPLTLGQQLAAACWLAIPAAATFPTALPTPRALVAVVALALVCTALAYALFFRLIERIGAVRTSTVTYAIPAFGVGFGALFLGETPSTGLVGGLALILGGLFLTNGLRLATTRRARRRCET</sequence>
<dbReference type="AlphaFoldDB" id="A0A956NBN3"/>
<keyword evidence="4 5" id="KW-0472">Membrane</keyword>
<evidence type="ECO:0000313" key="8">
    <source>
        <dbReference type="Proteomes" id="UP000739538"/>
    </source>
</evidence>
<evidence type="ECO:0000256" key="1">
    <source>
        <dbReference type="ARBA" id="ARBA00004141"/>
    </source>
</evidence>
<dbReference type="SUPFAM" id="SSF103481">
    <property type="entry name" value="Multidrug resistance efflux transporter EmrE"/>
    <property type="match status" value="2"/>
</dbReference>
<dbReference type="PANTHER" id="PTHR32322:SF9">
    <property type="entry name" value="AMINO-ACID METABOLITE EFFLUX PUMP-RELATED"/>
    <property type="match status" value="1"/>
</dbReference>
<feature type="transmembrane region" description="Helical" evidence="5">
    <location>
        <begin position="106"/>
        <end position="127"/>
    </location>
</feature>
<name>A0A956NBN3_UNCEI</name>
<feature type="transmembrane region" description="Helical" evidence="5">
    <location>
        <begin position="48"/>
        <end position="66"/>
    </location>
</feature>
<reference evidence="7" key="1">
    <citation type="submission" date="2020-04" db="EMBL/GenBank/DDBJ databases">
        <authorList>
            <person name="Zhang T."/>
        </authorList>
    </citation>
    <scope>NUCLEOTIDE SEQUENCE</scope>
    <source>
        <strain evidence="7">HKST-UBA02</strain>
    </source>
</reference>
<dbReference type="GO" id="GO:0016020">
    <property type="term" value="C:membrane"/>
    <property type="evidence" value="ECO:0007669"/>
    <property type="project" value="UniProtKB-SubCell"/>
</dbReference>
<keyword evidence="3 5" id="KW-1133">Transmembrane helix</keyword>
<feature type="domain" description="EamA" evidence="6">
    <location>
        <begin position="164"/>
        <end position="297"/>
    </location>
</feature>
<feature type="transmembrane region" description="Helical" evidence="5">
    <location>
        <begin position="21"/>
        <end position="42"/>
    </location>
</feature>
<evidence type="ECO:0000256" key="5">
    <source>
        <dbReference type="SAM" id="Phobius"/>
    </source>
</evidence>
<gene>
    <name evidence="7" type="ORF">KDA27_10710</name>
</gene>
<comment type="caution">
    <text evidence="7">The sequence shown here is derived from an EMBL/GenBank/DDBJ whole genome shotgun (WGS) entry which is preliminary data.</text>
</comment>
<feature type="transmembrane region" description="Helical" evidence="5">
    <location>
        <begin position="159"/>
        <end position="178"/>
    </location>
</feature>
<evidence type="ECO:0000256" key="4">
    <source>
        <dbReference type="ARBA" id="ARBA00023136"/>
    </source>
</evidence>
<organism evidence="7 8">
    <name type="scientific">Eiseniibacteriota bacterium</name>
    <dbReference type="NCBI Taxonomy" id="2212470"/>
    <lineage>
        <taxon>Bacteria</taxon>
        <taxon>Candidatus Eiseniibacteriota</taxon>
    </lineage>
</organism>
<dbReference type="InterPro" id="IPR000620">
    <property type="entry name" value="EamA_dom"/>
</dbReference>
<dbReference type="InterPro" id="IPR050638">
    <property type="entry name" value="AA-Vitamin_Transporters"/>
</dbReference>
<feature type="transmembrane region" description="Helical" evidence="5">
    <location>
        <begin position="258"/>
        <end position="275"/>
    </location>
</feature>